<evidence type="ECO:0000256" key="1">
    <source>
        <dbReference type="ARBA" id="ARBA00008791"/>
    </source>
</evidence>
<comment type="similarity">
    <text evidence="1">Belongs to the universal stress protein A family.</text>
</comment>
<reference evidence="4 5" key="1">
    <citation type="journal article" date="2019" name="Int. J. Syst. Evol. Microbiol.">
        <title>The Global Catalogue of Microorganisms (GCM) 10K type strain sequencing project: providing services to taxonomists for standard genome sequencing and annotation.</title>
        <authorList>
            <consortium name="The Broad Institute Genomics Platform"/>
            <consortium name="The Broad Institute Genome Sequencing Center for Infectious Disease"/>
            <person name="Wu L."/>
            <person name="Ma J."/>
        </authorList>
    </citation>
    <scope>NUCLEOTIDE SEQUENCE [LARGE SCALE GENOMIC DNA]</scope>
    <source>
        <strain evidence="4 5">CGMCC 1.12563</strain>
    </source>
</reference>
<dbReference type="InterPro" id="IPR006015">
    <property type="entry name" value="Universal_stress_UspA"/>
</dbReference>
<evidence type="ECO:0000259" key="3">
    <source>
        <dbReference type="Pfam" id="PF00582"/>
    </source>
</evidence>
<dbReference type="PANTHER" id="PTHR46268">
    <property type="entry name" value="STRESS RESPONSE PROTEIN NHAX"/>
    <property type="match status" value="1"/>
</dbReference>
<dbReference type="Proteomes" id="UP001597187">
    <property type="component" value="Unassembled WGS sequence"/>
</dbReference>
<organism evidence="4 5">
    <name type="scientific">Halomarina rubra</name>
    <dbReference type="NCBI Taxonomy" id="2071873"/>
    <lineage>
        <taxon>Archaea</taxon>
        <taxon>Methanobacteriati</taxon>
        <taxon>Methanobacteriota</taxon>
        <taxon>Stenosarchaea group</taxon>
        <taxon>Halobacteria</taxon>
        <taxon>Halobacteriales</taxon>
        <taxon>Natronomonadaceae</taxon>
        <taxon>Halomarina</taxon>
    </lineage>
</organism>
<comment type="caution">
    <text evidence="4">The sequence shown here is derived from an EMBL/GenBank/DDBJ whole genome shotgun (WGS) entry which is preliminary data.</text>
</comment>
<feature type="domain" description="UspA" evidence="3">
    <location>
        <begin position="150"/>
        <end position="283"/>
    </location>
</feature>
<dbReference type="Gene3D" id="3.40.50.620">
    <property type="entry name" value="HUPs"/>
    <property type="match status" value="2"/>
</dbReference>
<dbReference type="RefSeq" id="WP_250874300.1">
    <property type="nucleotide sequence ID" value="NZ_JALXFV010000007.1"/>
</dbReference>
<protein>
    <submittedName>
        <fullName evidence="4">Universal stress protein</fullName>
    </submittedName>
</protein>
<dbReference type="PRINTS" id="PR01438">
    <property type="entry name" value="UNVRSLSTRESS"/>
</dbReference>
<accession>A0ABD6AXL4</accession>
<dbReference type="EMBL" id="JBHUDC010000007">
    <property type="protein sequence ID" value="MFD1514329.1"/>
    <property type="molecule type" value="Genomic_DNA"/>
</dbReference>
<sequence>MYDSVLIPTDGSTVATVAAEAAISLADQFDAELHTLSVYDPEDFPEGEEKNADDADTDPGPAAVAAVERRATAADLVTTTAVVEQTGDVHDHIVSYATDHDIGCIVMGTAGRTGLRRFILGSVTEQTLRASPVPVFTVHEDTSIDDWFGSVLVPLDGSEDAEMALDHAIELSLTTGAELSVVHVVDIGVVWGDVDVGMVLDALAQTGHRIIDQAVDRAESAGVSSVDGLVLEGTPYRGILDCADDQHVDAIVMGTHGRTGLDRYLLGSVAERVVRLSTVPVLTLNDGHEDD</sequence>
<dbReference type="Pfam" id="PF00582">
    <property type="entry name" value="Usp"/>
    <property type="match status" value="2"/>
</dbReference>
<feature type="domain" description="UspA" evidence="3">
    <location>
        <begin position="1"/>
        <end position="139"/>
    </location>
</feature>
<keyword evidence="5" id="KW-1185">Reference proteome</keyword>
<evidence type="ECO:0000313" key="5">
    <source>
        <dbReference type="Proteomes" id="UP001597187"/>
    </source>
</evidence>
<proteinExistence type="inferred from homology"/>
<dbReference type="InterPro" id="IPR014729">
    <property type="entry name" value="Rossmann-like_a/b/a_fold"/>
</dbReference>
<feature type="region of interest" description="Disordered" evidence="2">
    <location>
        <begin position="41"/>
        <end position="60"/>
    </location>
</feature>
<dbReference type="CDD" id="cd00293">
    <property type="entry name" value="USP-like"/>
    <property type="match status" value="2"/>
</dbReference>
<name>A0ABD6AXL4_9EURY</name>
<dbReference type="InterPro" id="IPR006016">
    <property type="entry name" value="UspA"/>
</dbReference>
<evidence type="ECO:0000256" key="2">
    <source>
        <dbReference type="SAM" id="MobiDB-lite"/>
    </source>
</evidence>
<gene>
    <name evidence="4" type="ORF">ACFSBT_13690</name>
</gene>
<dbReference type="PANTHER" id="PTHR46268:SF6">
    <property type="entry name" value="UNIVERSAL STRESS PROTEIN UP12"/>
    <property type="match status" value="1"/>
</dbReference>
<dbReference type="AlphaFoldDB" id="A0ABD6AXL4"/>
<evidence type="ECO:0000313" key="4">
    <source>
        <dbReference type="EMBL" id="MFD1514329.1"/>
    </source>
</evidence>
<dbReference type="SUPFAM" id="SSF52402">
    <property type="entry name" value="Adenine nucleotide alpha hydrolases-like"/>
    <property type="match status" value="2"/>
</dbReference>